<dbReference type="InterPro" id="IPR003691">
    <property type="entry name" value="FluC"/>
</dbReference>
<keyword evidence="8 12" id="KW-0472">Membrane</keyword>
<keyword evidence="12" id="KW-0479">Metal-binding</keyword>
<comment type="activity regulation">
    <text evidence="12">Na(+) is not transported, but it plays an essential structural role and its presence is essential for fluoride channel function.</text>
</comment>
<proteinExistence type="inferred from homology"/>
<dbReference type="PANTHER" id="PTHR28259:SF1">
    <property type="entry name" value="FLUORIDE EXPORT PROTEIN 1-RELATED"/>
    <property type="match status" value="1"/>
</dbReference>
<keyword evidence="4 12" id="KW-0812">Transmembrane</keyword>
<comment type="subcellular location">
    <subcellularLocation>
        <location evidence="1 12">Cell membrane</location>
        <topology evidence="1 12">Multi-pass membrane protein</topology>
    </subcellularLocation>
</comment>
<evidence type="ECO:0000313" key="13">
    <source>
        <dbReference type="EMBL" id="OPH84583.1"/>
    </source>
</evidence>
<feature type="transmembrane region" description="Helical" evidence="12">
    <location>
        <begin position="107"/>
        <end position="131"/>
    </location>
</feature>
<evidence type="ECO:0000256" key="6">
    <source>
        <dbReference type="ARBA" id="ARBA00023053"/>
    </source>
</evidence>
<dbReference type="STRING" id="29421.B2M20_01100"/>
<evidence type="ECO:0000256" key="1">
    <source>
        <dbReference type="ARBA" id="ARBA00004651"/>
    </source>
</evidence>
<comment type="caution">
    <text evidence="13">The sequence shown here is derived from an EMBL/GenBank/DDBJ whole genome shotgun (WGS) entry which is preliminary data.</text>
</comment>
<keyword evidence="9 12" id="KW-0407">Ion channel</keyword>
<comment type="catalytic activity">
    <reaction evidence="11">
        <text>fluoride(in) = fluoride(out)</text>
        <dbReference type="Rhea" id="RHEA:76159"/>
        <dbReference type="ChEBI" id="CHEBI:17051"/>
    </reaction>
    <physiologicalReaction direction="left-to-right" evidence="11">
        <dbReference type="Rhea" id="RHEA:76160"/>
    </physiologicalReaction>
</comment>
<feature type="binding site" evidence="12">
    <location>
        <position position="88"/>
    </location>
    <ligand>
        <name>Na(+)</name>
        <dbReference type="ChEBI" id="CHEBI:29101"/>
        <note>structural</note>
    </ligand>
</feature>
<evidence type="ECO:0000313" key="14">
    <source>
        <dbReference type="Proteomes" id="UP000189940"/>
    </source>
</evidence>
<dbReference type="GO" id="GO:0140114">
    <property type="term" value="P:cellular detoxification of fluoride"/>
    <property type="evidence" value="ECO:0007669"/>
    <property type="project" value="UniProtKB-UniRule"/>
</dbReference>
<evidence type="ECO:0000256" key="2">
    <source>
        <dbReference type="ARBA" id="ARBA00022475"/>
    </source>
</evidence>
<name>A0A1V4I2Y8_NITVU</name>
<keyword evidence="12" id="KW-0813">Transport</keyword>
<evidence type="ECO:0000256" key="7">
    <source>
        <dbReference type="ARBA" id="ARBA00023065"/>
    </source>
</evidence>
<evidence type="ECO:0000256" key="4">
    <source>
        <dbReference type="ARBA" id="ARBA00022692"/>
    </source>
</evidence>
<feature type="transmembrane region" description="Helical" evidence="12">
    <location>
        <begin position="43"/>
        <end position="65"/>
    </location>
</feature>
<organism evidence="13 14">
    <name type="scientific">Nitrobacter vulgaris</name>
    <dbReference type="NCBI Taxonomy" id="29421"/>
    <lineage>
        <taxon>Bacteria</taxon>
        <taxon>Pseudomonadati</taxon>
        <taxon>Pseudomonadota</taxon>
        <taxon>Alphaproteobacteria</taxon>
        <taxon>Hyphomicrobiales</taxon>
        <taxon>Nitrobacteraceae</taxon>
        <taxon>Nitrobacter</taxon>
    </lineage>
</organism>
<keyword evidence="3" id="KW-0997">Cell inner membrane</keyword>
<evidence type="ECO:0000256" key="12">
    <source>
        <dbReference type="HAMAP-Rule" id="MF_00454"/>
    </source>
</evidence>
<dbReference type="GO" id="GO:0062054">
    <property type="term" value="F:fluoride channel activity"/>
    <property type="evidence" value="ECO:0007669"/>
    <property type="project" value="UniProtKB-UniRule"/>
</dbReference>
<dbReference type="EMBL" id="MWPQ01000003">
    <property type="protein sequence ID" value="OPH84583.1"/>
    <property type="molecule type" value="Genomic_DNA"/>
</dbReference>
<sequence>MAAEGAKALKWTYILAVAAGGSLGSVARYLVAIGFGKLLGPKFPWGTLVINVTGSLLIGLFAGLFAVRWSLPQAVRIFLIVGICGGYTTFSTFSLDSFYLIQRGEVAAAAFYMIVSVVLSVGAVIAGLQIVRVL</sequence>
<feature type="transmembrane region" description="Helical" evidence="12">
    <location>
        <begin position="77"/>
        <end position="101"/>
    </location>
</feature>
<evidence type="ECO:0000256" key="5">
    <source>
        <dbReference type="ARBA" id="ARBA00022989"/>
    </source>
</evidence>
<gene>
    <name evidence="12" type="primary">fluC</name>
    <name evidence="12" type="synonym">crcB</name>
    <name evidence="13" type="ORF">B2M20_01100</name>
</gene>
<feature type="binding site" evidence="12">
    <location>
        <position position="85"/>
    </location>
    <ligand>
        <name>Na(+)</name>
        <dbReference type="ChEBI" id="CHEBI:29101"/>
        <note>structural</note>
    </ligand>
</feature>
<keyword evidence="14" id="KW-1185">Reference proteome</keyword>
<evidence type="ECO:0000256" key="9">
    <source>
        <dbReference type="ARBA" id="ARBA00023303"/>
    </source>
</evidence>
<dbReference type="Proteomes" id="UP000189940">
    <property type="component" value="Unassembled WGS sequence"/>
</dbReference>
<keyword evidence="5 12" id="KW-1133">Transmembrane helix</keyword>
<evidence type="ECO:0000256" key="3">
    <source>
        <dbReference type="ARBA" id="ARBA00022519"/>
    </source>
</evidence>
<comment type="similarity">
    <text evidence="10 12">Belongs to the fluoride channel Fluc/FEX (TC 1.A.43) family.</text>
</comment>
<dbReference type="NCBIfam" id="NF010794">
    <property type="entry name" value="PRK14198.1"/>
    <property type="match status" value="1"/>
</dbReference>
<evidence type="ECO:0000256" key="8">
    <source>
        <dbReference type="ARBA" id="ARBA00023136"/>
    </source>
</evidence>
<keyword evidence="6 12" id="KW-0915">Sodium</keyword>
<dbReference type="GO" id="GO:0005886">
    <property type="term" value="C:plasma membrane"/>
    <property type="evidence" value="ECO:0007669"/>
    <property type="project" value="UniProtKB-SubCell"/>
</dbReference>
<feature type="transmembrane region" description="Helical" evidence="12">
    <location>
        <begin position="12"/>
        <end position="31"/>
    </location>
</feature>
<protein>
    <recommendedName>
        <fullName evidence="12">Fluoride-specific ion channel FluC</fullName>
    </recommendedName>
</protein>
<dbReference type="Pfam" id="PF02537">
    <property type="entry name" value="CRCB"/>
    <property type="match status" value="1"/>
</dbReference>
<dbReference type="GO" id="GO:0046872">
    <property type="term" value="F:metal ion binding"/>
    <property type="evidence" value="ECO:0007669"/>
    <property type="project" value="UniProtKB-KW"/>
</dbReference>
<evidence type="ECO:0000256" key="11">
    <source>
        <dbReference type="ARBA" id="ARBA00035585"/>
    </source>
</evidence>
<dbReference type="NCBIfam" id="TIGR00494">
    <property type="entry name" value="crcB"/>
    <property type="match status" value="1"/>
</dbReference>
<dbReference type="PANTHER" id="PTHR28259">
    <property type="entry name" value="FLUORIDE EXPORT PROTEIN 1-RELATED"/>
    <property type="match status" value="1"/>
</dbReference>
<keyword evidence="7 12" id="KW-0406">Ion transport</keyword>
<dbReference type="AlphaFoldDB" id="A0A1V4I2Y8"/>
<keyword evidence="2 12" id="KW-1003">Cell membrane</keyword>
<accession>A0A1V4I2Y8</accession>
<evidence type="ECO:0000256" key="10">
    <source>
        <dbReference type="ARBA" id="ARBA00035120"/>
    </source>
</evidence>
<reference evidence="13 14" key="1">
    <citation type="submission" date="2017-02" db="EMBL/GenBank/DDBJ databases">
        <title>Genome sequence of the nitrite-oxidizing bacterium Nitrobacter vulgaris strain Ab1.</title>
        <authorList>
            <person name="Mellbye B.L."/>
            <person name="Davis E.W."/>
            <person name="Spieck E."/>
            <person name="Chang J.H."/>
            <person name="Bottomley P.J."/>
            <person name="Sayavedra-Soto L.A."/>
        </authorList>
    </citation>
    <scope>NUCLEOTIDE SEQUENCE [LARGE SCALE GENOMIC DNA]</scope>
    <source>
        <strain evidence="13 14">Ab1</strain>
    </source>
</reference>
<dbReference type="HAMAP" id="MF_00454">
    <property type="entry name" value="FluC"/>
    <property type="match status" value="1"/>
</dbReference>
<dbReference type="NCBIfam" id="NF010791">
    <property type="entry name" value="PRK14195.1"/>
    <property type="match status" value="1"/>
</dbReference>
<comment type="function">
    <text evidence="12">Fluoride-specific ion channel. Important for reducing fluoride concentration in the cell, thus reducing its toxicity.</text>
</comment>